<evidence type="ECO:0000256" key="1">
    <source>
        <dbReference type="SAM" id="SignalP"/>
    </source>
</evidence>
<feature type="chain" id="PRO_5021348016" description="Transporter" evidence="1">
    <location>
        <begin position="31"/>
        <end position="361"/>
    </location>
</feature>
<gene>
    <name evidence="2" type="ORF">E4680_10140</name>
</gene>
<keyword evidence="1" id="KW-0732">Signal</keyword>
<feature type="signal peptide" evidence="1">
    <location>
        <begin position="1"/>
        <end position="30"/>
    </location>
</feature>
<dbReference type="OrthoDB" id="5450709at2"/>
<organism evidence="2 3">
    <name type="scientific">Candidatus Macondimonas diazotrophica</name>
    <dbReference type="NCBI Taxonomy" id="2305248"/>
    <lineage>
        <taxon>Bacteria</taxon>
        <taxon>Pseudomonadati</taxon>
        <taxon>Pseudomonadota</taxon>
        <taxon>Gammaproteobacteria</taxon>
        <taxon>Chromatiales</taxon>
        <taxon>Ectothiorhodospiraceae</taxon>
        <taxon>Candidatus Macondimonas</taxon>
    </lineage>
</organism>
<accession>A0A4Z0F8Z3</accession>
<dbReference type="Proteomes" id="UP000297890">
    <property type="component" value="Unassembled WGS sequence"/>
</dbReference>
<dbReference type="RefSeq" id="WP_135282294.1">
    <property type="nucleotide sequence ID" value="NZ_SRIO01000013.1"/>
</dbReference>
<dbReference type="AlphaFoldDB" id="A0A4Z0F8Z3"/>
<name>A0A4Z0F8Z3_9GAMM</name>
<sequence>MFEYLPPVSRSFNRPLCLLGLMAGAGLAQAHDDWQGARADAHAPIGVMGDHVHKAGEWMVGYRYMPMHQEGLLDGSDSVSKQETYSSEAAGGYGYHNAPKDMDMAMHMVEVMYAPTDRWTLMAMIPYVTMDMSSELHSHGDHPPVPFDMESDGIGDVSLSAMFRITPVASAHQAIASLGLSVPTGSITEKDDMPHGEHGAPVAMRLEYPMQLGSGTYDLKPGLTYVGQGERWSWGGQGIATLRTGENDEGYTLGNRTDLTGWIAYGWTPAVSTSLRLAFATWGNIDGQDERISPTMSPAADPRAQGGERADVGIGVNFYAPEGLLQGHRLGIEVLLPVAQRLDGPQLETDWSAVLGWQYAF</sequence>
<evidence type="ECO:0000313" key="3">
    <source>
        <dbReference type="Proteomes" id="UP000297890"/>
    </source>
</evidence>
<proteinExistence type="predicted"/>
<reference evidence="2 3" key="1">
    <citation type="journal article" date="2019" name="ISME J.">
        <title>Candidatus Macondimonas diazotrophica, a novel gammaproteobacterial genus dominating crude-oil-contaminated coastal sediments.</title>
        <authorList>
            <person name="Karthikeyan S."/>
            <person name="Konstantinidis K."/>
        </authorList>
    </citation>
    <scope>NUCLEOTIDE SEQUENCE [LARGE SCALE GENOMIC DNA]</scope>
    <source>
        <strain evidence="2 3">KTK01</strain>
    </source>
</reference>
<evidence type="ECO:0008006" key="4">
    <source>
        <dbReference type="Google" id="ProtNLM"/>
    </source>
</evidence>
<protein>
    <recommendedName>
        <fullName evidence="4">Transporter</fullName>
    </recommendedName>
</protein>
<keyword evidence="3" id="KW-1185">Reference proteome</keyword>
<dbReference type="EMBL" id="SRIO01000013">
    <property type="protein sequence ID" value="TFZ82008.1"/>
    <property type="molecule type" value="Genomic_DNA"/>
</dbReference>
<evidence type="ECO:0000313" key="2">
    <source>
        <dbReference type="EMBL" id="TFZ82008.1"/>
    </source>
</evidence>
<comment type="caution">
    <text evidence="2">The sequence shown here is derived from an EMBL/GenBank/DDBJ whole genome shotgun (WGS) entry which is preliminary data.</text>
</comment>